<dbReference type="Proteomes" id="UP000241426">
    <property type="component" value="Unassembled WGS sequence"/>
</dbReference>
<gene>
    <name evidence="1" type="ORF">C9J27_05050</name>
</gene>
<comment type="caution">
    <text evidence="1">The sequence shown here is derived from an EMBL/GenBank/DDBJ whole genome shotgun (WGS) entry which is preliminary data.</text>
</comment>
<accession>A0A2T3KLA7</accession>
<name>A0A2T3KLA7_9GAMM</name>
<evidence type="ECO:0000313" key="2">
    <source>
        <dbReference type="Proteomes" id="UP000241426"/>
    </source>
</evidence>
<reference evidence="1 2" key="1">
    <citation type="submission" date="2018-01" db="EMBL/GenBank/DDBJ databases">
        <title>Whole genome sequencing of Histamine producing bacteria.</title>
        <authorList>
            <person name="Butler K."/>
        </authorList>
    </citation>
    <scope>NUCLEOTIDE SEQUENCE [LARGE SCALE GENOMIC DNA]</scope>
    <source>
        <strain evidence="1 2">FS-7.2</strain>
    </source>
</reference>
<dbReference type="RefSeq" id="WP_107289134.1">
    <property type="nucleotide sequence ID" value="NZ_PYNF01000003.1"/>
</dbReference>
<dbReference type="AlphaFoldDB" id="A0A2T3KLA7"/>
<evidence type="ECO:0000313" key="1">
    <source>
        <dbReference type="EMBL" id="PSV00504.1"/>
    </source>
</evidence>
<dbReference type="EMBL" id="PYNF01000003">
    <property type="protein sequence ID" value="PSV00504.1"/>
    <property type="molecule type" value="Genomic_DNA"/>
</dbReference>
<proteinExistence type="predicted"/>
<sequence length="789" mass="91215">MAPTNRYTLETQALVDELGQLVFWKTNKGDLNKQMYKLFGISRTSHLAYLKDDNSVPAYIWSHLDLMKSMHPYQRLCHGFKSLVPTRDLASRTCLDIAIKGWEKVTCCLFTEISGCDYAGDFSVKRANKKMNKILENDTSGVMTGLLLLMYLDEVGKRQNLSFSNIFSGAGHNEHKLSGFAQAKLFLENTSLGDSISAYKETCVRAIKFFKPTAEVSDNLLASAIDLMIDAKETFQAYPKYQISGNALESCNAQLKIQEQIYVFNSVEELIEQCSSIPNGFSLNLIRTARVTDSFFCLIIKSSENIYLMTDKPVDNEFQRDFMAGRNQRYNLDRYENSMMPYNFIDMAISNGGRDIKINDSKELATTEQGLRVLGHFKEMSNQSILWFTFFMEECRNKFFSDLNPSVPKLGYLSSGAIKHKLLEQMSPKELPTNYIASFSVKQKTAHELSRENFLSHHDDDVRRFFKAKNQWMEDKYNSRIDSSILYIPESIGSVFVLEDKSTGVVSLAATEDQAPKLPLKKLRSTMIGTPDEIQAETDLIARHNKAIVISKMLQDDYENRESEIKEWISKQIKNNLPTLVDKLVSLEHEHFFIAHRVNELKESGDLPINDSLMLRQIHVAKMDEFYDCRSKKTELQKILKLRDDENYTYCAMTGDMFPEYTFFLNVDCILDLEILTGLKKEEFPVELQDWRSRSDLIADRMSLAYDPIEALKNPWWNMTFRFAVSLSSEFVRDRRKKLGVKGRFIMPKNFYDDTKMLHWLQKHPNYEGLSITHRHIYDKPKYAFYTYG</sequence>
<protein>
    <submittedName>
        <fullName evidence="1">Uncharacterized protein</fullName>
    </submittedName>
</protein>
<organism evidence="1 2">
    <name type="scientific">Photobacterium kishitanii</name>
    <dbReference type="NCBI Taxonomy" id="318456"/>
    <lineage>
        <taxon>Bacteria</taxon>
        <taxon>Pseudomonadati</taxon>
        <taxon>Pseudomonadota</taxon>
        <taxon>Gammaproteobacteria</taxon>
        <taxon>Vibrionales</taxon>
        <taxon>Vibrionaceae</taxon>
        <taxon>Photobacterium</taxon>
    </lineage>
</organism>